<dbReference type="EMBL" id="CM043016">
    <property type="protein sequence ID" value="KAI4467946.1"/>
    <property type="molecule type" value="Genomic_DNA"/>
</dbReference>
<sequence>MKTFLTTDLKSRLNYNKSAKIGYRYLLPIRRYLEKSVNVKYCDESWAVLDLHLQVPHSAPRCDSSGNFKQLRCSYVKSSSLSKSTNVQLVQDKHSINRECYTPPLRSLIDTIERLENLIEELIQNRPTQSKVYVKPECIPEFSPGNPNLTAECTEKIEQLALINHWNESAMIFHTQGHLGGLARKSYDNLPSYQMTWRVWNKLLLKTFTEHQDFATVLRKLLQRVKIPNESWKQYYFYKLVSAGDIIGKEAVSCLIDGIRDLSMQAGVRAGRYPSPDTMYAEY</sequence>
<proteinExistence type="predicted"/>
<accession>A0ACB9TM44</accession>
<name>A0ACB9TM44_HOLOL</name>
<organism evidence="1 2">
    <name type="scientific">Holotrichia oblita</name>
    <name type="common">Chafer beetle</name>
    <dbReference type="NCBI Taxonomy" id="644536"/>
    <lineage>
        <taxon>Eukaryota</taxon>
        <taxon>Metazoa</taxon>
        <taxon>Ecdysozoa</taxon>
        <taxon>Arthropoda</taxon>
        <taxon>Hexapoda</taxon>
        <taxon>Insecta</taxon>
        <taxon>Pterygota</taxon>
        <taxon>Neoptera</taxon>
        <taxon>Endopterygota</taxon>
        <taxon>Coleoptera</taxon>
        <taxon>Polyphaga</taxon>
        <taxon>Scarabaeiformia</taxon>
        <taxon>Scarabaeidae</taxon>
        <taxon>Melolonthinae</taxon>
        <taxon>Holotrichia</taxon>
    </lineage>
</organism>
<reference evidence="1" key="1">
    <citation type="submission" date="2022-04" db="EMBL/GenBank/DDBJ databases">
        <title>Chromosome-scale genome assembly of Holotrichia oblita Faldermann.</title>
        <authorList>
            <person name="Rongchong L."/>
        </authorList>
    </citation>
    <scope>NUCLEOTIDE SEQUENCE</scope>
    <source>
        <strain evidence="1">81SQS9</strain>
    </source>
</reference>
<protein>
    <submittedName>
        <fullName evidence="1">Enzymatic polyprotein-related</fullName>
    </submittedName>
</protein>
<evidence type="ECO:0000313" key="2">
    <source>
        <dbReference type="Proteomes" id="UP001056778"/>
    </source>
</evidence>
<gene>
    <name evidence="1" type="ORF">MML48_2g00017990</name>
</gene>
<evidence type="ECO:0000313" key="1">
    <source>
        <dbReference type="EMBL" id="KAI4467946.1"/>
    </source>
</evidence>
<keyword evidence="2" id="KW-1185">Reference proteome</keyword>
<comment type="caution">
    <text evidence="1">The sequence shown here is derived from an EMBL/GenBank/DDBJ whole genome shotgun (WGS) entry which is preliminary data.</text>
</comment>
<dbReference type="Proteomes" id="UP001056778">
    <property type="component" value="Chromosome 2"/>
</dbReference>